<keyword evidence="3 4" id="KW-0472">Membrane</keyword>
<dbReference type="InterPro" id="IPR011701">
    <property type="entry name" value="MFS"/>
</dbReference>
<dbReference type="InterPro" id="IPR036259">
    <property type="entry name" value="MFS_trans_sf"/>
</dbReference>
<sequence length="405" mass="41545">MKLPLWVSALSATLLVQVVSSFAAAAIPLLGPILMLRWGLAPENIGYVSAVISAGICWFLACGGPMLDHHGPIRTLQFGLICVAAGLALLSQPLVSLGLAGALLVGLGLAPNTPAGSQVLMRTAPTGHRTLVFSIKQAGVPLGGAIAGVAVAPLVLAFGFVGAVSIVVAIVLLCTLLAQAFQPRLDAEKGPPNRGWPRLFLSPSSLTRSARVLNAHPALPMLTAMGVSFSITQACITAFTATYMVTQLGESLTQAGLYMSVLLAASTAARIFFGWVADRLGSGLVLLSVLALGAGAAILLFVWSATASPWTIYGCMALVGATSMGWNGVHMAELARASPTALIGDVTSGASLFGFVGSICGPLAFAMIASRTGSLTWPFVLVAGQLIVFGTFALVIGQVTRRSPK</sequence>
<name>A0A1T5GTJ3_9HYPH</name>
<dbReference type="AlphaFoldDB" id="A0A1T5GTJ3"/>
<feature type="transmembrane region" description="Helical" evidence="4">
    <location>
        <begin position="47"/>
        <end position="67"/>
    </location>
</feature>
<evidence type="ECO:0000259" key="5">
    <source>
        <dbReference type="PROSITE" id="PS50850"/>
    </source>
</evidence>
<feature type="transmembrane region" description="Helical" evidence="4">
    <location>
        <begin position="284"/>
        <end position="304"/>
    </location>
</feature>
<feature type="transmembrane region" description="Helical" evidence="4">
    <location>
        <begin position="145"/>
        <end position="178"/>
    </location>
</feature>
<protein>
    <submittedName>
        <fullName evidence="6">Nitrate/nitrite transporter NarK</fullName>
    </submittedName>
</protein>
<dbReference type="Pfam" id="PF07690">
    <property type="entry name" value="MFS_1"/>
    <property type="match status" value="1"/>
</dbReference>
<keyword evidence="2 4" id="KW-1133">Transmembrane helix</keyword>
<dbReference type="PANTHER" id="PTHR23527:SF1">
    <property type="entry name" value="BLL3282 PROTEIN"/>
    <property type="match status" value="1"/>
</dbReference>
<evidence type="ECO:0000256" key="2">
    <source>
        <dbReference type="ARBA" id="ARBA00022989"/>
    </source>
</evidence>
<gene>
    <name evidence="6" type="ORF">SAMN05660750_04390</name>
</gene>
<keyword evidence="1 4" id="KW-0812">Transmembrane</keyword>
<reference evidence="6 7" key="1">
    <citation type="submission" date="2017-02" db="EMBL/GenBank/DDBJ databases">
        <authorList>
            <person name="Peterson S.W."/>
        </authorList>
    </citation>
    <scope>NUCLEOTIDE SEQUENCE [LARGE SCALE GENOMIC DNA]</scope>
    <source>
        <strain evidence="6 7">DSM 9653</strain>
    </source>
</reference>
<dbReference type="SUPFAM" id="SSF103473">
    <property type="entry name" value="MFS general substrate transporter"/>
    <property type="match status" value="1"/>
</dbReference>
<feature type="transmembrane region" description="Helical" evidence="4">
    <location>
        <begin position="350"/>
        <end position="369"/>
    </location>
</feature>
<dbReference type="GO" id="GO:0022857">
    <property type="term" value="F:transmembrane transporter activity"/>
    <property type="evidence" value="ECO:0007669"/>
    <property type="project" value="InterPro"/>
</dbReference>
<evidence type="ECO:0000313" key="6">
    <source>
        <dbReference type="EMBL" id="SKC11716.1"/>
    </source>
</evidence>
<dbReference type="EMBL" id="FUYX01000015">
    <property type="protein sequence ID" value="SKC11716.1"/>
    <property type="molecule type" value="Genomic_DNA"/>
</dbReference>
<accession>A0A1T5GTJ3</accession>
<feature type="transmembrane region" description="Helical" evidence="4">
    <location>
        <begin position="310"/>
        <end position="329"/>
    </location>
</feature>
<proteinExistence type="predicted"/>
<organism evidence="6 7">
    <name type="scientific">Bosea thiooxidans</name>
    <dbReference type="NCBI Taxonomy" id="53254"/>
    <lineage>
        <taxon>Bacteria</taxon>
        <taxon>Pseudomonadati</taxon>
        <taxon>Pseudomonadota</taxon>
        <taxon>Alphaproteobacteria</taxon>
        <taxon>Hyphomicrobiales</taxon>
        <taxon>Boseaceae</taxon>
        <taxon>Bosea</taxon>
    </lineage>
</organism>
<feature type="transmembrane region" description="Helical" evidence="4">
    <location>
        <begin position="375"/>
        <end position="396"/>
    </location>
</feature>
<dbReference type="InterPro" id="IPR052952">
    <property type="entry name" value="MFS-Transporter"/>
</dbReference>
<feature type="transmembrane region" description="Helical" evidence="4">
    <location>
        <begin position="218"/>
        <end position="245"/>
    </location>
</feature>
<evidence type="ECO:0000313" key="7">
    <source>
        <dbReference type="Proteomes" id="UP000190130"/>
    </source>
</evidence>
<feature type="transmembrane region" description="Helical" evidence="4">
    <location>
        <begin position="257"/>
        <end position="277"/>
    </location>
</feature>
<feature type="transmembrane region" description="Helical" evidence="4">
    <location>
        <begin position="79"/>
        <end position="110"/>
    </location>
</feature>
<evidence type="ECO:0000256" key="1">
    <source>
        <dbReference type="ARBA" id="ARBA00022692"/>
    </source>
</evidence>
<dbReference type="Gene3D" id="1.20.1250.20">
    <property type="entry name" value="MFS general substrate transporter like domains"/>
    <property type="match status" value="2"/>
</dbReference>
<evidence type="ECO:0000256" key="4">
    <source>
        <dbReference type="SAM" id="Phobius"/>
    </source>
</evidence>
<dbReference type="PANTHER" id="PTHR23527">
    <property type="entry name" value="BLL3282 PROTEIN"/>
    <property type="match status" value="1"/>
</dbReference>
<dbReference type="InterPro" id="IPR020846">
    <property type="entry name" value="MFS_dom"/>
</dbReference>
<evidence type="ECO:0000256" key="3">
    <source>
        <dbReference type="ARBA" id="ARBA00023136"/>
    </source>
</evidence>
<dbReference type="PROSITE" id="PS50850">
    <property type="entry name" value="MFS"/>
    <property type="match status" value="1"/>
</dbReference>
<dbReference type="Proteomes" id="UP000190130">
    <property type="component" value="Unassembled WGS sequence"/>
</dbReference>
<feature type="domain" description="Major facilitator superfamily (MFS) profile" evidence="5">
    <location>
        <begin position="9"/>
        <end position="401"/>
    </location>
</feature>